<feature type="region of interest" description="Disordered" evidence="5">
    <location>
        <begin position="1"/>
        <end position="31"/>
    </location>
</feature>
<dbReference type="InterPro" id="IPR007452">
    <property type="entry name" value="TamB_C"/>
</dbReference>
<evidence type="ECO:0000256" key="6">
    <source>
        <dbReference type="SAM" id="Phobius"/>
    </source>
</evidence>
<feature type="transmembrane region" description="Helical" evidence="6">
    <location>
        <begin position="39"/>
        <end position="58"/>
    </location>
</feature>
<evidence type="ECO:0000259" key="7">
    <source>
        <dbReference type="Pfam" id="PF04357"/>
    </source>
</evidence>
<comment type="subcellular location">
    <subcellularLocation>
        <location evidence="1">Membrane</location>
        <topology evidence="1">Single-pass membrane protein</topology>
    </subcellularLocation>
</comment>
<dbReference type="EMBL" id="JADJMH010000012">
    <property type="protein sequence ID" value="MBK7675552.1"/>
    <property type="molecule type" value="Genomic_DNA"/>
</dbReference>
<evidence type="ECO:0000256" key="2">
    <source>
        <dbReference type="ARBA" id="ARBA00022692"/>
    </source>
</evidence>
<feature type="compositionally biased region" description="Low complexity" evidence="5">
    <location>
        <begin position="7"/>
        <end position="18"/>
    </location>
</feature>
<keyword evidence="3 6" id="KW-1133">Transmembrane helix</keyword>
<evidence type="ECO:0000313" key="9">
    <source>
        <dbReference type="Proteomes" id="UP000697998"/>
    </source>
</evidence>
<dbReference type="Proteomes" id="UP000697998">
    <property type="component" value="Unassembled WGS sequence"/>
</dbReference>
<reference evidence="8 9" key="1">
    <citation type="submission" date="2020-10" db="EMBL/GenBank/DDBJ databases">
        <title>Connecting structure to function with the recovery of over 1000 high-quality activated sludge metagenome-assembled genomes encoding full-length rRNA genes using long-read sequencing.</title>
        <authorList>
            <person name="Singleton C.M."/>
            <person name="Petriglieri F."/>
            <person name="Kristensen J.M."/>
            <person name="Kirkegaard R.H."/>
            <person name="Michaelsen T.Y."/>
            <person name="Andersen M.H."/>
            <person name="Karst S.M."/>
            <person name="Dueholm M.S."/>
            <person name="Nielsen P.H."/>
            <person name="Albertsen M."/>
        </authorList>
    </citation>
    <scope>NUCLEOTIDE SEQUENCE [LARGE SCALE GENOMIC DNA]</scope>
    <source>
        <strain evidence="8">EsbW_18-Q3-R4-48_BATAC.285</strain>
    </source>
</reference>
<comment type="caution">
    <text evidence="8">The sequence shown here is derived from an EMBL/GenBank/DDBJ whole genome shotgun (WGS) entry which is preliminary data.</text>
</comment>
<evidence type="ECO:0000313" key="8">
    <source>
        <dbReference type="EMBL" id="MBK7675552.1"/>
    </source>
</evidence>
<evidence type="ECO:0000256" key="3">
    <source>
        <dbReference type="ARBA" id="ARBA00022989"/>
    </source>
</evidence>
<name>A0A935PZI8_9PROT</name>
<evidence type="ECO:0000256" key="5">
    <source>
        <dbReference type="SAM" id="MobiDB-lite"/>
    </source>
</evidence>
<proteinExistence type="predicted"/>
<organism evidence="8 9">
    <name type="scientific">Candidatus Accumulibacter proximus</name>
    <dbReference type="NCBI Taxonomy" id="2954385"/>
    <lineage>
        <taxon>Bacteria</taxon>
        <taxon>Pseudomonadati</taxon>
        <taxon>Pseudomonadota</taxon>
        <taxon>Betaproteobacteria</taxon>
        <taxon>Candidatus Accumulibacter</taxon>
    </lineage>
</organism>
<accession>A0A935PZI8</accession>
<keyword evidence="2 6" id="KW-0812">Transmembrane</keyword>
<dbReference type="PANTHER" id="PTHR36985:SF1">
    <property type="entry name" value="TRANSLOCATION AND ASSEMBLY MODULE SUBUNIT TAMB"/>
    <property type="match status" value="1"/>
</dbReference>
<gene>
    <name evidence="8" type="ORF">IPJ27_12800</name>
</gene>
<sequence length="1358" mass="142201">MNDDELPAMTPETTAAMPAPAPTPTPPPPVRSSLRHWRWLAPLAALLLAFAGAGWLFGSEAGLRLSCRMIERLAAGQLTLEEPGGTLGGSFFLPAVHWRSETLDVQVDALQLDWRPRELLRGRVVVSRIAAASLRVSNVTSSEPVLLPDSLGLPLAVEIEQFQLGRLEIGEHAYPNGEAATVAESLAAQLVSDGALHRLLELRVQVAGLAVSGEASLGAERPFALVAKAGIEGQAGGRRLAFDLAADGRLEEFALVGSARPLEAAAGDRFAGEVVARIAPFAAQPVVEAAAELTGVDPRAWIAGAPQAEFDLRAELRPLGESAAALGGQLRLVNRRPGAVDRQLVPIESVTAGLNLSDLELDLADLDVRLSGGGRLQGSGSLRDAELALRLAVTALDASALYTGLRRTQLAGPLRARISLNSQQLEGKLRDPRFAIEGKLAIDPAEVTVETLQLSSGDAQLTASGKVALVDTGQFAVAGSLKDFDPSRFAKLPAARLNAEFDAQGSRQPQLALGLRFQLRNSRLGAEALAGRGEIDLAGERLRKADIELAAAGNQLSAKGAFGAPGDRLTVSIAAPKLDLFGIAGDLAGVLVVGGSLKTLQLSADLHSTRLAAAGIGQLRRLDLEAELGDGSQGALVGKLRLAGLDLLGGETVAQDLQLDAQGVRSKHSLRGQLALPGKRGLRLLLEGGLTTQAAGLSWAGTLSELTLSSVVDAQRPFVSLASAMPLQVAAAGVSAGPADLVGAGWSARLEQSRYAQGRWQTAGSMRSLPVVALLAEFPEWSSAVSATAKDNGDTLRLNGEWEISSADPSATSGKAARVALPGGRARLWRESGDLSIGGLPLGLEEGSLSLLARAGRLEGQLRLQGKRLGEVDGELSAASSASAWIDRLAPWRGRIRLNAPDLAWAGPLLGPGWQVGGRLAGEMLLAGTPALPRLTGEWRGDGLALRALDLGMRLERGKLLLQLSGEADGDVRLILKQLSFESDLQPMPRVLLLDPGIDAAGLTGKPGRVEASGELRTGKVDGVLTVKADRLGVTQRPDQWTLVSGDAQIKLAEGAVEMLGSFKLDAGYWELAQTGTPRLSDDVVIKRASAGQAKSSLPARLLSVNVDADLGRHFHFRGAGVESRLVGAVNIRSDGTGVPRATGSIRTRDGRFNAYGQKLEIERGILNFQGLIDNPGLNIRAVRANLPVEAGVEVTGTARRPVVRLVSDPEVPDAEKLSWLVLGHAPDQSGGQESAVLLAAAQAILGGQDGGPLKAIQRGLGIDEFGVSSGTLDGSGERQTSRIASTTGFGANDTTSDQIVSVGKRLSSTVLISYDQSLINVGRVVKLTVNLSRNLSLIGRAGTDTGLDLLWNYRFGR</sequence>
<dbReference type="Pfam" id="PF04357">
    <property type="entry name" value="TamB"/>
    <property type="match status" value="1"/>
</dbReference>
<dbReference type="GO" id="GO:0005886">
    <property type="term" value="C:plasma membrane"/>
    <property type="evidence" value="ECO:0007669"/>
    <property type="project" value="InterPro"/>
</dbReference>
<evidence type="ECO:0000256" key="1">
    <source>
        <dbReference type="ARBA" id="ARBA00004167"/>
    </source>
</evidence>
<feature type="domain" description="Translocation and assembly module TamB C-terminal" evidence="7">
    <location>
        <begin position="1005"/>
        <end position="1356"/>
    </location>
</feature>
<dbReference type="PANTHER" id="PTHR36985">
    <property type="entry name" value="TRANSLOCATION AND ASSEMBLY MODULE SUBUNIT TAMB"/>
    <property type="match status" value="1"/>
</dbReference>
<dbReference type="GO" id="GO:0009306">
    <property type="term" value="P:protein secretion"/>
    <property type="evidence" value="ECO:0007669"/>
    <property type="project" value="InterPro"/>
</dbReference>
<evidence type="ECO:0000256" key="4">
    <source>
        <dbReference type="ARBA" id="ARBA00023136"/>
    </source>
</evidence>
<keyword evidence="4 6" id="KW-0472">Membrane</keyword>
<protein>
    <submittedName>
        <fullName evidence="8">Translocation/assembly module TamB domain-containing protein</fullName>
    </submittedName>
</protein>
<feature type="compositionally biased region" description="Pro residues" evidence="5">
    <location>
        <begin position="19"/>
        <end position="30"/>
    </location>
</feature>